<evidence type="ECO:0000313" key="5">
    <source>
        <dbReference type="EMBL" id="GIP19464.1"/>
    </source>
</evidence>
<accession>A0A920D203</accession>
<dbReference type="GO" id="GO:0003700">
    <property type="term" value="F:DNA-binding transcription factor activity"/>
    <property type="evidence" value="ECO:0007669"/>
    <property type="project" value="InterPro"/>
</dbReference>
<dbReference type="PROSITE" id="PS01124">
    <property type="entry name" value="HTH_ARAC_FAMILY_2"/>
    <property type="match status" value="1"/>
</dbReference>
<organism evidence="5 6">
    <name type="scientific">Paenibacillus montaniterrae</name>
    <dbReference type="NCBI Taxonomy" id="429341"/>
    <lineage>
        <taxon>Bacteria</taxon>
        <taxon>Bacillati</taxon>
        <taxon>Bacillota</taxon>
        <taxon>Bacilli</taxon>
        <taxon>Bacillales</taxon>
        <taxon>Paenibacillaceae</taxon>
        <taxon>Paenibacillus</taxon>
    </lineage>
</organism>
<dbReference type="AlphaFoldDB" id="A0A920D203"/>
<keyword evidence="1" id="KW-0805">Transcription regulation</keyword>
<dbReference type="Pfam" id="PF02311">
    <property type="entry name" value="AraC_binding"/>
    <property type="match status" value="1"/>
</dbReference>
<dbReference type="InterPro" id="IPR020449">
    <property type="entry name" value="Tscrpt_reg_AraC-type_HTH"/>
</dbReference>
<dbReference type="EMBL" id="BOSE01000015">
    <property type="protein sequence ID" value="GIP19464.1"/>
    <property type="molecule type" value="Genomic_DNA"/>
</dbReference>
<dbReference type="Gene3D" id="1.10.10.60">
    <property type="entry name" value="Homeodomain-like"/>
    <property type="match status" value="2"/>
</dbReference>
<evidence type="ECO:0000256" key="2">
    <source>
        <dbReference type="ARBA" id="ARBA00023125"/>
    </source>
</evidence>
<dbReference type="PANTHER" id="PTHR43280:SF30">
    <property type="entry name" value="MMSAB OPERON REGULATORY PROTEIN"/>
    <property type="match status" value="1"/>
</dbReference>
<dbReference type="PRINTS" id="PR00032">
    <property type="entry name" value="HTHARAC"/>
</dbReference>
<dbReference type="Proteomes" id="UP000683139">
    <property type="component" value="Unassembled WGS sequence"/>
</dbReference>
<name>A0A920D203_9BACL</name>
<dbReference type="GO" id="GO:0043565">
    <property type="term" value="F:sequence-specific DNA binding"/>
    <property type="evidence" value="ECO:0007669"/>
    <property type="project" value="InterPro"/>
</dbReference>
<keyword evidence="2" id="KW-0238">DNA-binding</keyword>
<gene>
    <name evidence="5" type="primary">msmR_4</name>
    <name evidence="5" type="ORF">J40TS1_51060</name>
</gene>
<dbReference type="InterPro" id="IPR003313">
    <property type="entry name" value="AraC-bd"/>
</dbReference>
<evidence type="ECO:0000259" key="4">
    <source>
        <dbReference type="PROSITE" id="PS01124"/>
    </source>
</evidence>
<proteinExistence type="predicted"/>
<dbReference type="CDD" id="cd06986">
    <property type="entry name" value="cupin_MmsR-like_N"/>
    <property type="match status" value="1"/>
</dbReference>
<sequence>MKSLHSYHSYRSGGLAYLFGGHKPSNLHKWGPGVRDVYALHYIVSGKGKLETRSKTFSLQAGESFVIFPDEEVYYYPDPHDPWEYVWVEFTGEEAAQLLSLIGMVPDKPIAAQAPDHLQSSFYLSWNAEARSFEKMRADAKLRLLLSYYLEYFADETTAAPTDYVSLAKKYIAQHFWKSTITVAEIVHAVNIERSYLFRLFKEATGMSVSGYLASYRIQRACELLRSSNLSIKSVAYSVGYKDQLYFSKAFKKATSYTPSEYMMLHRSSEQER</sequence>
<evidence type="ECO:0000256" key="3">
    <source>
        <dbReference type="ARBA" id="ARBA00023163"/>
    </source>
</evidence>
<comment type="caution">
    <text evidence="5">The sequence shown here is derived from an EMBL/GenBank/DDBJ whole genome shotgun (WGS) entry which is preliminary data.</text>
</comment>
<dbReference type="PROSITE" id="PS00041">
    <property type="entry name" value="HTH_ARAC_FAMILY_1"/>
    <property type="match status" value="1"/>
</dbReference>
<dbReference type="SUPFAM" id="SSF51215">
    <property type="entry name" value="Regulatory protein AraC"/>
    <property type="match status" value="1"/>
</dbReference>
<dbReference type="InterPro" id="IPR018060">
    <property type="entry name" value="HTH_AraC"/>
</dbReference>
<dbReference type="RefSeq" id="WP_213520226.1">
    <property type="nucleotide sequence ID" value="NZ_BOSE01000015.1"/>
</dbReference>
<keyword evidence="6" id="KW-1185">Reference proteome</keyword>
<reference evidence="5" key="1">
    <citation type="submission" date="2021-03" db="EMBL/GenBank/DDBJ databases">
        <title>Antimicrobial resistance genes in bacteria isolated from Japanese honey, and their potential for conferring macrolide and lincosamide resistance in the American foulbrood pathogen Paenibacillus larvae.</title>
        <authorList>
            <person name="Okamoto M."/>
            <person name="Kumagai M."/>
            <person name="Kanamori H."/>
            <person name="Takamatsu D."/>
        </authorList>
    </citation>
    <scope>NUCLEOTIDE SEQUENCE</scope>
    <source>
        <strain evidence="5">J40TS1</strain>
    </source>
</reference>
<dbReference type="InterPro" id="IPR037923">
    <property type="entry name" value="HTH-like"/>
</dbReference>
<dbReference type="SUPFAM" id="SSF46689">
    <property type="entry name" value="Homeodomain-like"/>
    <property type="match status" value="2"/>
</dbReference>
<evidence type="ECO:0000313" key="6">
    <source>
        <dbReference type="Proteomes" id="UP000683139"/>
    </source>
</evidence>
<protein>
    <submittedName>
        <fullName evidence="5">AraC family transcriptional regulator</fullName>
    </submittedName>
</protein>
<evidence type="ECO:0000256" key="1">
    <source>
        <dbReference type="ARBA" id="ARBA00023015"/>
    </source>
</evidence>
<keyword evidence="3" id="KW-0804">Transcription</keyword>
<dbReference type="Pfam" id="PF12833">
    <property type="entry name" value="HTH_18"/>
    <property type="match status" value="1"/>
</dbReference>
<dbReference type="Gene3D" id="2.60.120.280">
    <property type="entry name" value="Regulatory protein AraC"/>
    <property type="match status" value="1"/>
</dbReference>
<dbReference type="PANTHER" id="PTHR43280">
    <property type="entry name" value="ARAC-FAMILY TRANSCRIPTIONAL REGULATOR"/>
    <property type="match status" value="1"/>
</dbReference>
<dbReference type="InterPro" id="IPR018062">
    <property type="entry name" value="HTH_AraC-typ_CS"/>
</dbReference>
<dbReference type="InterPro" id="IPR009057">
    <property type="entry name" value="Homeodomain-like_sf"/>
</dbReference>
<feature type="domain" description="HTH araC/xylS-type" evidence="4">
    <location>
        <begin position="166"/>
        <end position="265"/>
    </location>
</feature>
<dbReference type="SMART" id="SM00342">
    <property type="entry name" value="HTH_ARAC"/>
    <property type="match status" value="1"/>
</dbReference>